<dbReference type="InterPro" id="IPR028359">
    <property type="entry name" value="UDP_ManNAc/GlcNAc_DH"/>
</dbReference>
<dbReference type="InterPro" id="IPR014026">
    <property type="entry name" value="UDP-Glc/GDP-Man_DH_dimer"/>
</dbReference>
<dbReference type="PANTHER" id="PTHR43491:SF2">
    <property type="entry name" value="UDP-N-ACETYL-D-MANNOSAMINE DEHYDROGENASE"/>
    <property type="match status" value="1"/>
</dbReference>
<feature type="domain" description="UDP-glucose/GDP-mannose dehydrogenase C-terminal" evidence="9">
    <location>
        <begin position="305"/>
        <end position="396"/>
    </location>
</feature>
<dbReference type="PIRSF" id="PIRSF000124">
    <property type="entry name" value="UDPglc_GDPman_dh"/>
    <property type="match status" value="1"/>
</dbReference>
<dbReference type="Pfam" id="PF00984">
    <property type="entry name" value="UDPG_MGDP_dh"/>
    <property type="match status" value="1"/>
</dbReference>
<reference evidence="11" key="1">
    <citation type="submission" date="2016-10" db="EMBL/GenBank/DDBJ databases">
        <authorList>
            <person name="Varghese N."/>
            <person name="Submissions S."/>
        </authorList>
    </citation>
    <scope>NUCLEOTIDE SEQUENCE [LARGE SCALE GENOMIC DNA]</scope>
    <source>
        <strain evidence="11">CGMCC 1.7736</strain>
    </source>
</reference>
<dbReference type="InterPro" id="IPR008927">
    <property type="entry name" value="6-PGluconate_DH-like_C_sf"/>
</dbReference>
<dbReference type="GO" id="GO:0089714">
    <property type="term" value="F:UDP-N-acetyl-D-mannosamine dehydrogenase activity"/>
    <property type="evidence" value="ECO:0007669"/>
    <property type="project" value="UniProtKB-EC"/>
</dbReference>
<dbReference type="InterPro" id="IPR036291">
    <property type="entry name" value="NAD(P)-bd_dom_sf"/>
</dbReference>
<dbReference type="Pfam" id="PF03720">
    <property type="entry name" value="UDPG_MGDP_dh_C"/>
    <property type="match status" value="1"/>
</dbReference>
<accession>A0A1I6I382</accession>
<organism evidence="10 11">
    <name type="scientific">Halogeometricum rufum</name>
    <dbReference type="NCBI Taxonomy" id="553469"/>
    <lineage>
        <taxon>Archaea</taxon>
        <taxon>Methanobacteriati</taxon>
        <taxon>Methanobacteriota</taxon>
        <taxon>Stenosarchaea group</taxon>
        <taxon>Halobacteria</taxon>
        <taxon>Halobacteriales</taxon>
        <taxon>Haloferacaceae</taxon>
        <taxon>Halogeometricum</taxon>
    </lineage>
</organism>
<dbReference type="Proteomes" id="UP000198531">
    <property type="component" value="Unassembled WGS sequence"/>
</dbReference>
<dbReference type="PANTHER" id="PTHR43491">
    <property type="entry name" value="UDP-N-ACETYL-D-MANNOSAMINE DEHYDROGENASE"/>
    <property type="match status" value="1"/>
</dbReference>
<evidence type="ECO:0000256" key="1">
    <source>
        <dbReference type="ARBA" id="ARBA00006601"/>
    </source>
</evidence>
<proteinExistence type="inferred from homology"/>
<evidence type="ECO:0000256" key="4">
    <source>
        <dbReference type="ARBA" id="ARBA00023002"/>
    </source>
</evidence>
<dbReference type="Gene3D" id="3.40.50.720">
    <property type="entry name" value="NAD(P)-binding Rossmann-like Domain"/>
    <property type="match status" value="2"/>
</dbReference>
<dbReference type="InterPro" id="IPR036220">
    <property type="entry name" value="UDP-Glc/GDP-Man_DH_C_sf"/>
</dbReference>
<dbReference type="GO" id="GO:0000271">
    <property type="term" value="P:polysaccharide biosynthetic process"/>
    <property type="evidence" value="ECO:0007669"/>
    <property type="project" value="InterPro"/>
</dbReference>
<dbReference type="GO" id="GO:0016628">
    <property type="term" value="F:oxidoreductase activity, acting on the CH-CH group of donors, NAD or NADP as acceptor"/>
    <property type="evidence" value="ECO:0007669"/>
    <property type="project" value="InterPro"/>
</dbReference>
<dbReference type="SUPFAM" id="SSF52413">
    <property type="entry name" value="UDP-glucose/GDP-mannose dehydrogenase C-terminal domain"/>
    <property type="match status" value="1"/>
</dbReference>
<evidence type="ECO:0000313" key="10">
    <source>
        <dbReference type="EMBL" id="SFR61137.1"/>
    </source>
</evidence>
<evidence type="ECO:0000256" key="3">
    <source>
        <dbReference type="ARBA" id="ARBA00016796"/>
    </source>
</evidence>
<gene>
    <name evidence="10" type="ORF">SAMN04487947_2803</name>
</gene>
<evidence type="ECO:0000256" key="5">
    <source>
        <dbReference type="ARBA" id="ARBA00023027"/>
    </source>
</evidence>
<name>A0A1I6I382_9EURY</name>
<keyword evidence="5" id="KW-0520">NAD</keyword>
<evidence type="ECO:0000256" key="6">
    <source>
        <dbReference type="ARBA" id="ARBA00030172"/>
    </source>
</evidence>
<sequence>MTTFERDIAVVGAGRIGLPWAAVLAAVQDWQVTCVDVDETRVEEINDAEAPFAEPKLGEYMQAAVESGAMRATTDPEAVTDHEYVAFTVNAPRNGMSDYVDVVESYAERLVDGQTVISRSTLPVNMVSRTRDIVERHATGDVNFAVFPERLAEGKAIAEIQTLPKVVGVDSDAGEAAVRRLLEPFECSVKVTDPETAMLVKLIDNSYRDALFAISNQIAYTADQLDLNAHEAIDLANFEYPRNDIPLPGTVGGKCLPKDPHFLTDERVCDQPTTPDLFNFTRRTNASLQSYIVTELLLEQPSELAILGLSYKRDVGDVFNSPAWAIKESLQSHGVETRSYDPHIDDYDTDLETVLADADGAVLAVNHSAFEGIEPELNEHLDDDAFVYDVWGALRSDRLNARYQGFGISE</sequence>
<dbReference type="SMART" id="SM00984">
    <property type="entry name" value="UDPG_MGDP_dh_C"/>
    <property type="match status" value="1"/>
</dbReference>
<dbReference type="SUPFAM" id="SSF51735">
    <property type="entry name" value="NAD(P)-binding Rossmann-fold domains"/>
    <property type="match status" value="1"/>
</dbReference>
<dbReference type="SUPFAM" id="SSF48179">
    <property type="entry name" value="6-phosphogluconate dehydrogenase C-terminal domain-like"/>
    <property type="match status" value="1"/>
</dbReference>
<evidence type="ECO:0000259" key="9">
    <source>
        <dbReference type="SMART" id="SM00984"/>
    </source>
</evidence>
<dbReference type="PIRSF" id="PIRSF500136">
    <property type="entry name" value="UDP_ManNAc_DH"/>
    <property type="match status" value="1"/>
</dbReference>
<evidence type="ECO:0000256" key="2">
    <source>
        <dbReference type="ARBA" id="ARBA00012935"/>
    </source>
</evidence>
<dbReference type="NCBIfam" id="TIGR03026">
    <property type="entry name" value="NDP-sugDHase"/>
    <property type="match status" value="1"/>
</dbReference>
<keyword evidence="4" id="KW-0560">Oxidoreductase</keyword>
<evidence type="ECO:0000256" key="8">
    <source>
        <dbReference type="PIRNR" id="PIRNR000124"/>
    </source>
</evidence>
<comment type="catalytic activity">
    <reaction evidence="7">
        <text>UDP-N-acetyl-alpha-D-mannosamine + 2 NAD(+) + H2O = UDP-N-acetyl-alpha-D-mannosaminouronate + 2 NADH + 3 H(+)</text>
        <dbReference type="Rhea" id="RHEA:25780"/>
        <dbReference type="ChEBI" id="CHEBI:15377"/>
        <dbReference type="ChEBI" id="CHEBI:15378"/>
        <dbReference type="ChEBI" id="CHEBI:57540"/>
        <dbReference type="ChEBI" id="CHEBI:57945"/>
        <dbReference type="ChEBI" id="CHEBI:68623"/>
        <dbReference type="ChEBI" id="CHEBI:70731"/>
        <dbReference type="EC" id="1.1.1.336"/>
    </reaction>
</comment>
<dbReference type="EC" id="1.1.1.336" evidence="2"/>
<evidence type="ECO:0000256" key="7">
    <source>
        <dbReference type="ARBA" id="ARBA00049130"/>
    </source>
</evidence>
<protein>
    <recommendedName>
        <fullName evidence="3">UDP-N-acetyl-D-mannosamine dehydrogenase</fullName>
        <ecNumber evidence="2">1.1.1.336</ecNumber>
    </recommendedName>
    <alternativeName>
        <fullName evidence="6">UDP-ManNAc 6-dehydrogenase</fullName>
    </alternativeName>
</protein>
<dbReference type="InterPro" id="IPR017476">
    <property type="entry name" value="UDP-Glc/GDP-Man"/>
</dbReference>
<dbReference type="InterPro" id="IPR014027">
    <property type="entry name" value="UDP-Glc/GDP-Man_DH_C"/>
</dbReference>
<evidence type="ECO:0000313" key="11">
    <source>
        <dbReference type="Proteomes" id="UP000198531"/>
    </source>
</evidence>
<keyword evidence="11" id="KW-1185">Reference proteome</keyword>
<dbReference type="GO" id="GO:0051287">
    <property type="term" value="F:NAD binding"/>
    <property type="evidence" value="ECO:0007669"/>
    <property type="project" value="InterPro"/>
</dbReference>
<dbReference type="AlphaFoldDB" id="A0A1I6I382"/>
<dbReference type="EMBL" id="FOYT01000002">
    <property type="protein sequence ID" value="SFR61137.1"/>
    <property type="molecule type" value="Genomic_DNA"/>
</dbReference>
<dbReference type="RefSeq" id="WP_177232625.1">
    <property type="nucleotide sequence ID" value="NZ_FOYT01000002.1"/>
</dbReference>
<dbReference type="InterPro" id="IPR001732">
    <property type="entry name" value="UDP-Glc/GDP-Man_DH_N"/>
</dbReference>
<dbReference type="Pfam" id="PF03721">
    <property type="entry name" value="UDPG_MGDP_dh_N"/>
    <property type="match status" value="1"/>
</dbReference>
<dbReference type="OrthoDB" id="372050at2157"/>
<comment type="similarity">
    <text evidence="1 8">Belongs to the UDP-glucose/GDP-mannose dehydrogenase family.</text>
</comment>
<dbReference type="STRING" id="553469.SAMN04487947_2803"/>